<comment type="caution">
    <text evidence="3">The sequence shown here is derived from an EMBL/GenBank/DDBJ whole genome shotgun (WGS) entry which is preliminary data.</text>
</comment>
<evidence type="ECO:0000313" key="4">
    <source>
        <dbReference type="Proteomes" id="UP000546213"/>
    </source>
</evidence>
<proteinExistence type="predicted"/>
<name>A0A8H5KYF3_9HYPO</name>
<gene>
    <name evidence="3" type="ORF">FPCIR_9247</name>
</gene>
<feature type="compositionally biased region" description="Basic and acidic residues" evidence="1">
    <location>
        <begin position="67"/>
        <end position="77"/>
    </location>
</feature>
<protein>
    <recommendedName>
        <fullName evidence="2">Zinc-binding loop region of homing endonuclease domain-containing protein</fullName>
    </recommendedName>
</protein>
<evidence type="ECO:0000313" key="3">
    <source>
        <dbReference type="EMBL" id="KAF5582930.1"/>
    </source>
</evidence>
<dbReference type="Gene3D" id="3.90.75.10">
    <property type="entry name" value="Homing Intron 3 (I-ppo) Encoded Endonuclease, Chain A"/>
    <property type="match status" value="1"/>
</dbReference>
<sequence length="615" mass="68564">MGDLKGLTTSLSIITADYAPESEYPQHGSAIRAAYSSGGSAPTNSRFDDKPIPIDLTGSSSARKRRATEEPADRTEDGIPTTARPWPQELLVVSDSIANGNDPAEVFGALAYTLRKRLSPSLPLSAASYAIIQAEQEVQPTQQLSSVLRHFQGSGSRSASGTSKRFNDKPIPIDLTGSSRKRQARDHDLDEDLLGALNAPTTTPTQALLVLPWEWPKITPSLPLSAVIRMAGIHKSFVISIDMPLYVPNPDSIAMASYVSSITNIRFFANEADTRQLAKETVSTMKGLGWQPSVGLAIQYRVPAAHYTCRVIRTLPNDTPVNNGSLARSLPNTPVRFGTMRTKNQLSRLLQEAYNSSPTEFHQKVDRAHAQFLHKFSTTQESFLTRMQPVFNNGNCFSGFYQVFPSATLTQLVQMLLHTEKRQTWALFSMYEINFSIFRDAAPRAQRKAFYILVNHTRNELQGLLTCETEVSHRCNWRRCINPDHITLESHSTNLSRSTCFKQAAGHFGANLTVKEFCDIHEPPCLLQQATLPTTAKVINEWIAMERPLPDALPEQMDCLNAELLTAPINQYTWVEDRRVVAREYTIPEVNNEYKGTQAPGMMYSGILVKEMMEE</sequence>
<dbReference type="InterPro" id="IPR008704">
    <property type="entry name" value="Endonuclease_Zinc-binding_loop"/>
</dbReference>
<dbReference type="Pfam" id="PF05551">
    <property type="entry name" value="zf-His_Me_endon"/>
    <property type="match status" value="1"/>
</dbReference>
<keyword evidence="4" id="KW-1185">Reference proteome</keyword>
<dbReference type="InterPro" id="IPR044930">
    <property type="entry name" value="Homing_endonuclease_His-Me"/>
</dbReference>
<dbReference type="SUPFAM" id="SSF54060">
    <property type="entry name" value="His-Me finger endonucleases"/>
    <property type="match status" value="1"/>
</dbReference>
<dbReference type="GO" id="GO:0004519">
    <property type="term" value="F:endonuclease activity"/>
    <property type="evidence" value="ECO:0007669"/>
    <property type="project" value="InterPro"/>
</dbReference>
<dbReference type="EMBL" id="JAAOAS010000257">
    <property type="protein sequence ID" value="KAF5582930.1"/>
    <property type="molecule type" value="Genomic_DNA"/>
</dbReference>
<feature type="region of interest" description="Disordered" evidence="1">
    <location>
        <begin position="18"/>
        <end position="83"/>
    </location>
</feature>
<feature type="domain" description="Zinc-binding loop region of homing endonuclease" evidence="2">
    <location>
        <begin position="464"/>
        <end position="535"/>
    </location>
</feature>
<dbReference type="Proteomes" id="UP000546213">
    <property type="component" value="Unassembled WGS sequence"/>
</dbReference>
<feature type="compositionally biased region" description="Polar residues" evidence="1">
    <location>
        <begin position="153"/>
        <end position="164"/>
    </location>
</feature>
<dbReference type="OrthoDB" id="5103295at2759"/>
<reference evidence="3 4" key="1">
    <citation type="submission" date="2020-05" db="EMBL/GenBank/DDBJ databases">
        <title>Identification and distribution of gene clusters putatively required for synthesis of sphingolipid metabolism inhibitors in phylogenetically diverse species of the filamentous fungus Fusarium.</title>
        <authorList>
            <person name="Kim H.-S."/>
            <person name="Busman M."/>
            <person name="Brown D.W."/>
            <person name="Divon H."/>
            <person name="Uhlig S."/>
            <person name="Proctor R.H."/>
        </authorList>
    </citation>
    <scope>NUCLEOTIDE SEQUENCE [LARGE SCALE GENOMIC DNA]</scope>
    <source>
        <strain evidence="3 4">NRRL 36939</strain>
    </source>
</reference>
<dbReference type="AlphaFoldDB" id="A0A8H5KYF3"/>
<organism evidence="3 4">
    <name type="scientific">Fusarium pseudocircinatum</name>
    <dbReference type="NCBI Taxonomy" id="56676"/>
    <lineage>
        <taxon>Eukaryota</taxon>
        <taxon>Fungi</taxon>
        <taxon>Dikarya</taxon>
        <taxon>Ascomycota</taxon>
        <taxon>Pezizomycotina</taxon>
        <taxon>Sordariomycetes</taxon>
        <taxon>Hypocreomycetidae</taxon>
        <taxon>Hypocreales</taxon>
        <taxon>Nectriaceae</taxon>
        <taxon>Fusarium</taxon>
        <taxon>Fusarium fujikuroi species complex</taxon>
    </lineage>
</organism>
<feature type="region of interest" description="Disordered" evidence="1">
    <location>
        <begin position="151"/>
        <end position="185"/>
    </location>
</feature>
<evidence type="ECO:0000256" key="1">
    <source>
        <dbReference type="SAM" id="MobiDB-lite"/>
    </source>
</evidence>
<dbReference type="InterPro" id="IPR044925">
    <property type="entry name" value="His-Me_finger_sf"/>
</dbReference>
<evidence type="ECO:0000259" key="2">
    <source>
        <dbReference type="Pfam" id="PF05551"/>
    </source>
</evidence>
<accession>A0A8H5KYF3</accession>